<sequence>MCSKIQNQLPEIQNEFVQLLASTSPLRWERLKTALGVLVKSEPETLWSASVEADRPIHDQLEHLVELLENIADDQDENSDTRNIKELMYTTNEDSLKQSCLFMGSFYDTDMDGLEMFSEIMDCQMLLKTRADVKLLTPEDLLRFIVQYGDDVFPNLRVGLQILLTVATSIARLERSFSKLNLTMSMGQERLSALALLSVEQEAIDSINFEELIDTFAAKAKARRISL</sequence>
<evidence type="ECO:0000259" key="1">
    <source>
        <dbReference type="Pfam" id="PF05699"/>
    </source>
</evidence>
<name>A0A9Q1AWQ3_9SAUR</name>
<dbReference type="OrthoDB" id="10062065at2759"/>
<dbReference type="PANTHER" id="PTHR45749:SF35">
    <property type="entry name" value="AC-LIKE TRANSPOSASE-RELATED"/>
    <property type="match status" value="1"/>
</dbReference>
<dbReference type="EMBL" id="JAPFRF010000011">
    <property type="protein sequence ID" value="KAJ7317042.1"/>
    <property type="molecule type" value="Genomic_DNA"/>
</dbReference>
<dbReference type="GO" id="GO:0046983">
    <property type="term" value="F:protein dimerization activity"/>
    <property type="evidence" value="ECO:0007669"/>
    <property type="project" value="InterPro"/>
</dbReference>
<dbReference type="InterPro" id="IPR008906">
    <property type="entry name" value="HATC_C_dom"/>
</dbReference>
<proteinExistence type="predicted"/>
<keyword evidence="3" id="KW-1185">Reference proteome</keyword>
<evidence type="ECO:0000313" key="3">
    <source>
        <dbReference type="Proteomes" id="UP001142489"/>
    </source>
</evidence>
<gene>
    <name evidence="2" type="ORF">JRQ81_003204</name>
</gene>
<dbReference type="Proteomes" id="UP001142489">
    <property type="component" value="Unassembled WGS sequence"/>
</dbReference>
<organism evidence="2 3">
    <name type="scientific">Phrynocephalus forsythii</name>
    <dbReference type="NCBI Taxonomy" id="171643"/>
    <lineage>
        <taxon>Eukaryota</taxon>
        <taxon>Metazoa</taxon>
        <taxon>Chordata</taxon>
        <taxon>Craniata</taxon>
        <taxon>Vertebrata</taxon>
        <taxon>Euteleostomi</taxon>
        <taxon>Lepidosauria</taxon>
        <taxon>Squamata</taxon>
        <taxon>Bifurcata</taxon>
        <taxon>Unidentata</taxon>
        <taxon>Episquamata</taxon>
        <taxon>Toxicofera</taxon>
        <taxon>Iguania</taxon>
        <taxon>Acrodonta</taxon>
        <taxon>Agamidae</taxon>
        <taxon>Agaminae</taxon>
        <taxon>Phrynocephalus</taxon>
    </lineage>
</organism>
<evidence type="ECO:0000313" key="2">
    <source>
        <dbReference type="EMBL" id="KAJ7317042.1"/>
    </source>
</evidence>
<dbReference type="PANTHER" id="PTHR45749">
    <property type="match status" value="1"/>
</dbReference>
<comment type="caution">
    <text evidence="2">The sequence shown here is derived from an EMBL/GenBank/DDBJ whole genome shotgun (WGS) entry which is preliminary data.</text>
</comment>
<accession>A0A9Q1AWQ3</accession>
<dbReference type="AlphaFoldDB" id="A0A9Q1AWQ3"/>
<reference evidence="2" key="1">
    <citation type="journal article" date="2023" name="DNA Res.">
        <title>Chromosome-level genome assembly of Phrynocephalus forsythii using third-generation DNA sequencing and Hi-C analysis.</title>
        <authorList>
            <person name="Qi Y."/>
            <person name="Zhao W."/>
            <person name="Zhao Y."/>
            <person name="Niu C."/>
            <person name="Cao S."/>
            <person name="Zhang Y."/>
        </authorList>
    </citation>
    <scope>NUCLEOTIDE SEQUENCE</scope>
    <source>
        <tissue evidence="2">Muscle</tissue>
    </source>
</reference>
<protein>
    <recommendedName>
        <fullName evidence="1">HAT C-terminal dimerisation domain-containing protein</fullName>
    </recommendedName>
</protein>
<feature type="domain" description="HAT C-terminal dimerisation" evidence="1">
    <location>
        <begin position="137"/>
        <end position="202"/>
    </location>
</feature>
<dbReference type="Pfam" id="PF05699">
    <property type="entry name" value="Dimer_Tnp_hAT"/>
    <property type="match status" value="1"/>
</dbReference>